<dbReference type="InterPro" id="IPR026024">
    <property type="entry name" value="Chemotaxis_MeTrfase_CheR"/>
</dbReference>
<dbReference type="SUPFAM" id="SSF47757">
    <property type="entry name" value="Chemotaxis receptor methyltransferase CheR, N-terminal domain"/>
    <property type="match status" value="1"/>
</dbReference>
<protein>
    <recommendedName>
        <fullName evidence="2">protein-glutamate O-methyltransferase</fullName>
        <ecNumber evidence="2">2.1.1.80</ecNumber>
    </recommendedName>
</protein>
<dbReference type="Pfam" id="PF03705">
    <property type="entry name" value="CheR_N"/>
    <property type="match status" value="1"/>
</dbReference>
<dbReference type="SMART" id="SM00138">
    <property type="entry name" value="MeTrc"/>
    <property type="match status" value="1"/>
</dbReference>
<reference evidence="7" key="1">
    <citation type="submission" date="2009-01" db="EMBL/GenBank/DDBJ databases">
        <title>Complete sequence of Anaeromyxobacter dehalogenans 2CP-1.</title>
        <authorList>
            <consortium name="US DOE Joint Genome Institute"/>
            <person name="Lucas S."/>
            <person name="Copeland A."/>
            <person name="Lapidus A."/>
            <person name="Glavina del Rio T."/>
            <person name="Dalin E."/>
            <person name="Tice H."/>
            <person name="Bruce D."/>
            <person name="Goodwin L."/>
            <person name="Pitluck S."/>
            <person name="Saunders E."/>
            <person name="Brettin T."/>
            <person name="Detter J.C."/>
            <person name="Han C."/>
            <person name="Larimer F."/>
            <person name="Land M."/>
            <person name="Hauser L."/>
            <person name="Kyrpides N."/>
            <person name="Ovchinnikova G."/>
            <person name="Beliaev A.S."/>
            <person name="Richardson P."/>
        </authorList>
    </citation>
    <scope>NUCLEOTIDE SEQUENCE</scope>
    <source>
        <strain evidence="7">2CP-1</strain>
    </source>
</reference>
<dbReference type="PANTHER" id="PTHR24422:SF26">
    <property type="entry name" value="CHEMOTAXIS PROTEIN METHYLTRANSFERASE"/>
    <property type="match status" value="1"/>
</dbReference>
<proteinExistence type="predicted"/>
<dbReference type="InterPro" id="IPR036804">
    <property type="entry name" value="CheR_N_sf"/>
</dbReference>
<evidence type="ECO:0000256" key="4">
    <source>
        <dbReference type="ARBA" id="ARBA00022679"/>
    </source>
</evidence>
<sequence>MDAETYQGFQRIAHERAGIFLRPGKAALVEARLARRLRELALSTEREYLAHLQAAGGDELVRFLDAISTNFTHFFREADHFEALVQSVRVARRAGQRRFRVWCAGCSSGEEPYTAAMVLEPELDGCDWRILATDLSTRVLARAAEATYADEEVAAIPAALRARFLAARPGPGGSTLHEVVPRLRERVVLRRLNLAEHPYPMRGPLDAIFCRNVMIYFDRPMRAGLVEELERLLRPGAPLFVGHSETLAGIPTRLRSERPSVYRMPEAT</sequence>
<dbReference type="HOGENOM" id="CLU_025854_0_0_7"/>
<dbReference type="AlphaFoldDB" id="B8JCH9"/>
<evidence type="ECO:0000259" key="6">
    <source>
        <dbReference type="PROSITE" id="PS50123"/>
    </source>
</evidence>
<dbReference type="PROSITE" id="PS50123">
    <property type="entry name" value="CHER"/>
    <property type="match status" value="1"/>
</dbReference>
<dbReference type="EMBL" id="CP001359">
    <property type="protein sequence ID" value="ACL65919.1"/>
    <property type="molecule type" value="Genomic_DNA"/>
</dbReference>
<keyword evidence="3 7" id="KW-0489">Methyltransferase</keyword>
<dbReference type="RefSeq" id="WP_012633707.1">
    <property type="nucleotide sequence ID" value="NC_011891.1"/>
</dbReference>
<evidence type="ECO:0000256" key="2">
    <source>
        <dbReference type="ARBA" id="ARBA00012534"/>
    </source>
</evidence>
<dbReference type="Gene3D" id="1.10.155.10">
    <property type="entry name" value="Chemotaxis receptor methyltransferase CheR, N-terminal domain"/>
    <property type="match status" value="1"/>
</dbReference>
<dbReference type="GO" id="GO:0032259">
    <property type="term" value="P:methylation"/>
    <property type="evidence" value="ECO:0007669"/>
    <property type="project" value="UniProtKB-KW"/>
</dbReference>
<dbReference type="InterPro" id="IPR050903">
    <property type="entry name" value="Bact_Chemotaxis_MeTrfase"/>
</dbReference>
<dbReference type="PRINTS" id="PR00996">
    <property type="entry name" value="CHERMTFRASE"/>
</dbReference>
<dbReference type="Proteomes" id="UP000007089">
    <property type="component" value="Chromosome"/>
</dbReference>
<evidence type="ECO:0000313" key="8">
    <source>
        <dbReference type="Proteomes" id="UP000007089"/>
    </source>
</evidence>
<dbReference type="PIRSF" id="PIRSF000410">
    <property type="entry name" value="CheR"/>
    <property type="match status" value="1"/>
</dbReference>
<gene>
    <name evidence="7" type="ordered locus">A2cp1_2582</name>
</gene>
<dbReference type="Gene3D" id="3.40.50.150">
    <property type="entry name" value="Vaccinia Virus protein VP39"/>
    <property type="match status" value="1"/>
</dbReference>
<accession>B8JCH9</accession>
<keyword evidence="5" id="KW-0949">S-adenosyl-L-methionine</keyword>
<dbReference type="EC" id="2.1.1.80" evidence="2"/>
<organism evidence="7 8">
    <name type="scientific">Anaeromyxobacter dehalogenans (strain ATCC BAA-258 / DSM 21875 / 2CP-1)</name>
    <dbReference type="NCBI Taxonomy" id="455488"/>
    <lineage>
        <taxon>Bacteria</taxon>
        <taxon>Pseudomonadati</taxon>
        <taxon>Myxococcota</taxon>
        <taxon>Myxococcia</taxon>
        <taxon>Myxococcales</taxon>
        <taxon>Cystobacterineae</taxon>
        <taxon>Anaeromyxobacteraceae</taxon>
        <taxon>Anaeromyxobacter</taxon>
    </lineage>
</organism>
<dbReference type="InterPro" id="IPR022641">
    <property type="entry name" value="CheR_N"/>
</dbReference>
<feature type="domain" description="CheR-type methyltransferase" evidence="6">
    <location>
        <begin position="1"/>
        <end position="267"/>
    </location>
</feature>
<comment type="catalytic activity">
    <reaction evidence="1">
        <text>L-glutamyl-[protein] + S-adenosyl-L-methionine = [protein]-L-glutamate 5-O-methyl ester + S-adenosyl-L-homocysteine</text>
        <dbReference type="Rhea" id="RHEA:24452"/>
        <dbReference type="Rhea" id="RHEA-COMP:10208"/>
        <dbReference type="Rhea" id="RHEA-COMP:10311"/>
        <dbReference type="ChEBI" id="CHEBI:29973"/>
        <dbReference type="ChEBI" id="CHEBI:57856"/>
        <dbReference type="ChEBI" id="CHEBI:59789"/>
        <dbReference type="ChEBI" id="CHEBI:82795"/>
        <dbReference type="EC" id="2.1.1.80"/>
    </reaction>
</comment>
<evidence type="ECO:0000256" key="3">
    <source>
        <dbReference type="ARBA" id="ARBA00022603"/>
    </source>
</evidence>
<dbReference type="PANTHER" id="PTHR24422">
    <property type="entry name" value="CHEMOTAXIS PROTEIN METHYLTRANSFERASE"/>
    <property type="match status" value="1"/>
</dbReference>
<dbReference type="GO" id="GO:0008983">
    <property type="term" value="F:protein-glutamate O-methyltransferase activity"/>
    <property type="evidence" value="ECO:0007669"/>
    <property type="project" value="UniProtKB-EC"/>
</dbReference>
<keyword evidence="8" id="KW-1185">Reference proteome</keyword>
<dbReference type="Pfam" id="PF01739">
    <property type="entry name" value="CheR"/>
    <property type="match status" value="1"/>
</dbReference>
<dbReference type="SUPFAM" id="SSF53335">
    <property type="entry name" value="S-adenosyl-L-methionine-dependent methyltransferases"/>
    <property type="match status" value="1"/>
</dbReference>
<dbReference type="KEGG" id="acp:A2cp1_2582"/>
<evidence type="ECO:0000256" key="5">
    <source>
        <dbReference type="ARBA" id="ARBA00022691"/>
    </source>
</evidence>
<dbReference type="InterPro" id="IPR029063">
    <property type="entry name" value="SAM-dependent_MTases_sf"/>
</dbReference>
<name>B8JCH9_ANAD2</name>
<dbReference type="InterPro" id="IPR000780">
    <property type="entry name" value="CheR_MeTrfase"/>
</dbReference>
<dbReference type="InterPro" id="IPR022642">
    <property type="entry name" value="CheR_C"/>
</dbReference>
<evidence type="ECO:0000256" key="1">
    <source>
        <dbReference type="ARBA" id="ARBA00001541"/>
    </source>
</evidence>
<keyword evidence="4 7" id="KW-0808">Transferase</keyword>
<evidence type="ECO:0000313" key="7">
    <source>
        <dbReference type="EMBL" id="ACL65919.1"/>
    </source>
</evidence>